<evidence type="ECO:0000313" key="3">
    <source>
        <dbReference type="Proteomes" id="UP000094296"/>
    </source>
</evidence>
<dbReference type="AlphaFoldDB" id="A0A1E5FYI0"/>
<comment type="caution">
    <text evidence="2">The sequence shown here is derived from an EMBL/GenBank/DDBJ whole genome shotgun (WGS) entry which is preliminary data.</text>
</comment>
<dbReference type="STRING" id="766136.BHF68_12380"/>
<protein>
    <submittedName>
        <fullName evidence="2">Uncharacterized protein</fullName>
    </submittedName>
</protein>
<name>A0A1E5FYI0_9FIRM</name>
<sequence>MAQAFGFVFLYIVIAIFELPPLYGNKRWKEMGIYLTVWSIGITLIMLISFGIAIPSPAEPLERFIVMIFGL</sequence>
<proteinExistence type="predicted"/>
<reference evidence="2 3" key="1">
    <citation type="submission" date="2016-09" db="EMBL/GenBank/DDBJ databases">
        <title>Draft genome sequence for the type strain of Desulfuribacillus alkaliarsenatis AHT28, an obligately anaerobic, sulfidogenic bacterium isolated from Russian soda lake sediments.</title>
        <authorList>
            <person name="Abin C.A."/>
            <person name="Hollibaugh J.T."/>
        </authorList>
    </citation>
    <scope>NUCLEOTIDE SEQUENCE [LARGE SCALE GENOMIC DNA]</scope>
    <source>
        <strain evidence="2 3">AHT28</strain>
    </source>
</reference>
<evidence type="ECO:0000256" key="1">
    <source>
        <dbReference type="SAM" id="Phobius"/>
    </source>
</evidence>
<evidence type="ECO:0000313" key="2">
    <source>
        <dbReference type="EMBL" id="OEF95634.1"/>
    </source>
</evidence>
<keyword evidence="3" id="KW-1185">Reference proteome</keyword>
<organism evidence="2 3">
    <name type="scientific">Desulfuribacillus alkaliarsenatis</name>
    <dbReference type="NCBI Taxonomy" id="766136"/>
    <lineage>
        <taxon>Bacteria</taxon>
        <taxon>Bacillati</taxon>
        <taxon>Bacillota</taxon>
        <taxon>Desulfuribacillia</taxon>
        <taxon>Desulfuribacillales</taxon>
        <taxon>Desulfuribacillaceae</taxon>
        <taxon>Desulfuribacillus</taxon>
    </lineage>
</organism>
<dbReference type="EMBL" id="MIJE01000036">
    <property type="protein sequence ID" value="OEF95634.1"/>
    <property type="molecule type" value="Genomic_DNA"/>
</dbReference>
<dbReference type="Proteomes" id="UP000094296">
    <property type="component" value="Unassembled WGS sequence"/>
</dbReference>
<dbReference type="OrthoDB" id="2440830at2"/>
<keyword evidence="1" id="KW-1133">Transmembrane helix</keyword>
<feature type="transmembrane region" description="Helical" evidence="1">
    <location>
        <begin position="31"/>
        <end position="54"/>
    </location>
</feature>
<keyword evidence="1" id="KW-0472">Membrane</keyword>
<accession>A0A1E5FYI0</accession>
<gene>
    <name evidence="2" type="ORF">BHF68_12380</name>
</gene>
<feature type="transmembrane region" description="Helical" evidence="1">
    <location>
        <begin position="6"/>
        <end position="24"/>
    </location>
</feature>
<keyword evidence="1" id="KW-0812">Transmembrane</keyword>
<dbReference type="RefSeq" id="WP_069644447.1">
    <property type="nucleotide sequence ID" value="NZ_MIJE01000036.1"/>
</dbReference>